<dbReference type="PROSITE" id="PS00518">
    <property type="entry name" value="ZF_RING_1"/>
    <property type="match status" value="1"/>
</dbReference>
<dbReference type="Pfam" id="PF13923">
    <property type="entry name" value="zf-C3HC4_2"/>
    <property type="match status" value="1"/>
</dbReference>
<dbReference type="OrthoDB" id="273771at2759"/>
<evidence type="ECO:0000256" key="11">
    <source>
        <dbReference type="PROSITE-ProRule" id="PRU00175"/>
    </source>
</evidence>
<dbReference type="SUPFAM" id="SSF50978">
    <property type="entry name" value="WD40 repeat-like"/>
    <property type="match status" value="1"/>
</dbReference>
<comment type="caution">
    <text evidence="16">The sequence shown here is derived from an EMBL/GenBank/DDBJ whole genome shotgun (WGS) entry which is preliminary data.</text>
</comment>
<feature type="repeat" description="WD" evidence="12">
    <location>
        <begin position="448"/>
        <end position="481"/>
    </location>
</feature>
<evidence type="ECO:0000256" key="3">
    <source>
        <dbReference type="ARBA" id="ARBA00022679"/>
    </source>
</evidence>
<evidence type="ECO:0000259" key="15">
    <source>
        <dbReference type="PROSITE" id="PS50089"/>
    </source>
</evidence>
<dbReference type="PROSITE" id="PS50082">
    <property type="entry name" value="WD_REPEATS_2"/>
    <property type="match status" value="2"/>
</dbReference>
<dbReference type="PROSITE" id="PS50089">
    <property type="entry name" value="ZF_RING_2"/>
    <property type="match status" value="1"/>
</dbReference>
<dbReference type="InterPro" id="IPR020472">
    <property type="entry name" value="WD40_PAC1"/>
</dbReference>
<dbReference type="InterPro" id="IPR001841">
    <property type="entry name" value="Znf_RING"/>
</dbReference>
<evidence type="ECO:0000256" key="12">
    <source>
        <dbReference type="PROSITE-ProRule" id="PRU00221"/>
    </source>
</evidence>
<proteinExistence type="predicted"/>
<evidence type="ECO:0000256" key="13">
    <source>
        <dbReference type="SAM" id="Coils"/>
    </source>
</evidence>
<feature type="region of interest" description="Disordered" evidence="14">
    <location>
        <begin position="239"/>
        <end position="275"/>
    </location>
</feature>
<dbReference type="FunFam" id="2.130.10.10:FF:000090">
    <property type="entry name" value="E3 ubiquitin-protein ligase RFWD2 isoform X1"/>
    <property type="match status" value="1"/>
</dbReference>
<accession>A0A2B4R5E4</accession>
<protein>
    <submittedName>
        <fullName evidence="16">E3 ubiquitin-protein ligase RFWD2</fullName>
    </submittedName>
</protein>
<dbReference type="PRINTS" id="PR00320">
    <property type="entry name" value="GPROTEINBRPT"/>
</dbReference>
<dbReference type="GO" id="GO:0005634">
    <property type="term" value="C:nucleus"/>
    <property type="evidence" value="ECO:0007669"/>
    <property type="project" value="UniProtKB-SubCell"/>
</dbReference>
<organism evidence="16 17">
    <name type="scientific">Stylophora pistillata</name>
    <name type="common">Smooth cauliflower coral</name>
    <dbReference type="NCBI Taxonomy" id="50429"/>
    <lineage>
        <taxon>Eukaryota</taxon>
        <taxon>Metazoa</taxon>
        <taxon>Cnidaria</taxon>
        <taxon>Anthozoa</taxon>
        <taxon>Hexacorallia</taxon>
        <taxon>Scleractinia</taxon>
        <taxon>Astrocoeniina</taxon>
        <taxon>Pocilloporidae</taxon>
        <taxon>Stylophora</taxon>
    </lineage>
</organism>
<dbReference type="SMART" id="SM00184">
    <property type="entry name" value="RING"/>
    <property type="match status" value="1"/>
</dbReference>
<dbReference type="PROSITE" id="PS00678">
    <property type="entry name" value="WD_REPEATS_1"/>
    <property type="match status" value="1"/>
</dbReference>
<name>A0A2B4R5E4_STYPI</name>
<dbReference type="InterPro" id="IPR017907">
    <property type="entry name" value="Znf_RING_CS"/>
</dbReference>
<feature type="region of interest" description="Disordered" evidence="14">
    <location>
        <begin position="1"/>
        <end position="33"/>
    </location>
</feature>
<evidence type="ECO:0000256" key="14">
    <source>
        <dbReference type="SAM" id="MobiDB-lite"/>
    </source>
</evidence>
<sequence length="685" mass="77344">MAQMSSSNSTSGQTSQGRAGRRRKRPHPPVYGGIMNSFSDKNSDFVCPICFDTIDEAFMTKCGHTFCYQCITRSLEESNRCPKCNYIIDKPDQIFPNFLLNELVQKVKERTGQKKSKMVLESQLHEAGSALQELLAGDHEWDLADVNYLLEVLTLKKQMLEADSQAIQHELLKDFLSQVKRHKQEQLDQLTREVKLIDEDMKRVSEMIASHNRQYSIPAPLTLLPGAERLMAGEVDHAVPTTPTAKNAPVAVGSDMEPSTSHDESCDQTEGAQDGFNGSQHGAKHLWCSTSLASRRKRIHQHFDDLERCYFSIRQGDLPSDAGTSDALDYFTESLAKFTKFSGFRCLATLSYATDIYSSSSIVSSIEFDRDFDYFAIAGVTKKIKVFEYGMVIRDVVDIHCPVNEMVCNSKISSICWSSYHKGLLASSDYEGTVTLWDAFTGSKTRSFQEHEKRCWSVDFNHVDPKLLASGSDDAKVKLWSTDMEHSVACLEAKANVCCVKFNPESRCHLSFGSADHCVHYYDLRNTTKPITVFKGHRKAVSYTKFINTEEIVSASTDSQLKLWNISKPHCLRTFKGHINEKNFVGLASNGDYIACGSENNSLYLYYKGLSKQLLTFKFDTVRSVLEKDKKEDDANEFVSAVCWRTVRESLSRDTDRVNTTSWLFPVKILRTYNTTRCKGKGVES</sequence>
<dbReference type="InterPro" id="IPR015943">
    <property type="entry name" value="WD40/YVTN_repeat-like_dom_sf"/>
</dbReference>
<keyword evidence="8" id="KW-0862">Zinc</keyword>
<dbReference type="Proteomes" id="UP000225706">
    <property type="component" value="Unassembled WGS sequence"/>
</dbReference>
<dbReference type="InterPro" id="IPR019775">
    <property type="entry name" value="WD40_repeat_CS"/>
</dbReference>
<keyword evidence="2 12" id="KW-0853">WD repeat</keyword>
<dbReference type="GO" id="GO:0043161">
    <property type="term" value="P:proteasome-mediated ubiquitin-dependent protein catabolic process"/>
    <property type="evidence" value="ECO:0007669"/>
    <property type="project" value="TreeGrafter"/>
</dbReference>
<keyword evidence="7" id="KW-0833">Ubl conjugation pathway</keyword>
<dbReference type="GO" id="GO:0061630">
    <property type="term" value="F:ubiquitin protein ligase activity"/>
    <property type="evidence" value="ECO:0007669"/>
    <property type="project" value="InterPro"/>
</dbReference>
<evidence type="ECO:0000256" key="7">
    <source>
        <dbReference type="ARBA" id="ARBA00022786"/>
    </source>
</evidence>
<dbReference type="InterPro" id="IPR042755">
    <property type="entry name" value="COP1"/>
</dbReference>
<evidence type="ECO:0000256" key="4">
    <source>
        <dbReference type="ARBA" id="ARBA00022723"/>
    </source>
</evidence>
<dbReference type="EMBL" id="LSMT01000944">
    <property type="protein sequence ID" value="PFX13564.1"/>
    <property type="molecule type" value="Genomic_DNA"/>
</dbReference>
<dbReference type="PANTHER" id="PTHR44080">
    <property type="entry name" value="E3 UBIQUITIN-PROTEIN LIGASE COP1"/>
    <property type="match status" value="1"/>
</dbReference>
<evidence type="ECO:0000256" key="5">
    <source>
        <dbReference type="ARBA" id="ARBA00022737"/>
    </source>
</evidence>
<dbReference type="PANTHER" id="PTHR44080:SF1">
    <property type="entry name" value="E3 UBIQUITIN-PROTEIN LIGASE COP1"/>
    <property type="match status" value="1"/>
</dbReference>
<feature type="compositionally biased region" description="Low complexity" evidence="14">
    <location>
        <begin position="1"/>
        <end position="17"/>
    </location>
</feature>
<keyword evidence="3" id="KW-0808">Transferase</keyword>
<keyword evidence="5" id="KW-0677">Repeat</keyword>
<dbReference type="CDD" id="cd16504">
    <property type="entry name" value="RING-HC_COP1"/>
    <property type="match status" value="1"/>
</dbReference>
<dbReference type="InterPro" id="IPR001680">
    <property type="entry name" value="WD40_rpt"/>
</dbReference>
<evidence type="ECO:0000256" key="1">
    <source>
        <dbReference type="ARBA" id="ARBA00004123"/>
    </source>
</evidence>
<keyword evidence="17" id="KW-1185">Reference proteome</keyword>
<keyword evidence="6 11" id="KW-0863">Zinc-finger</keyword>
<evidence type="ECO:0000256" key="9">
    <source>
        <dbReference type="ARBA" id="ARBA00023054"/>
    </source>
</evidence>
<evidence type="ECO:0000313" key="17">
    <source>
        <dbReference type="Proteomes" id="UP000225706"/>
    </source>
</evidence>
<feature type="domain" description="RING-type" evidence="15">
    <location>
        <begin position="47"/>
        <end position="85"/>
    </location>
</feature>
<gene>
    <name evidence="16" type="primary">Rfwd2</name>
    <name evidence="16" type="ORF">AWC38_SpisGene22337</name>
</gene>
<comment type="subcellular location">
    <subcellularLocation>
        <location evidence="1">Nucleus</location>
    </subcellularLocation>
</comment>
<keyword evidence="9 13" id="KW-0175">Coiled coil</keyword>
<evidence type="ECO:0000256" key="2">
    <source>
        <dbReference type="ARBA" id="ARBA00022574"/>
    </source>
</evidence>
<dbReference type="SUPFAM" id="SSF57850">
    <property type="entry name" value="RING/U-box"/>
    <property type="match status" value="1"/>
</dbReference>
<keyword evidence="4" id="KW-0479">Metal-binding</keyword>
<dbReference type="Gene3D" id="2.130.10.10">
    <property type="entry name" value="YVTN repeat-like/Quinoprotein amine dehydrogenase"/>
    <property type="match status" value="1"/>
</dbReference>
<reference evidence="17" key="1">
    <citation type="journal article" date="2017" name="bioRxiv">
        <title>Comparative analysis of the genomes of Stylophora pistillata and Acropora digitifera provides evidence for extensive differences between species of corals.</title>
        <authorList>
            <person name="Voolstra C.R."/>
            <person name="Li Y."/>
            <person name="Liew Y.J."/>
            <person name="Baumgarten S."/>
            <person name="Zoccola D."/>
            <person name="Flot J.-F."/>
            <person name="Tambutte S."/>
            <person name="Allemand D."/>
            <person name="Aranda M."/>
        </authorList>
    </citation>
    <scope>NUCLEOTIDE SEQUENCE [LARGE SCALE GENOMIC DNA]</scope>
</reference>
<evidence type="ECO:0000256" key="8">
    <source>
        <dbReference type="ARBA" id="ARBA00022833"/>
    </source>
</evidence>
<feature type="repeat" description="WD" evidence="12">
    <location>
        <begin position="534"/>
        <end position="574"/>
    </location>
</feature>
<feature type="coiled-coil region" evidence="13">
    <location>
        <begin position="173"/>
        <end position="207"/>
    </location>
</feature>
<dbReference type="Gene3D" id="3.30.40.10">
    <property type="entry name" value="Zinc/RING finger domain, C3HC4 (zinc finger)"/>
    <property type="match status" value="1"/>
</dbReference>
<dbReference type="InterPro" id="IPR013083">
    <property type="entry name" value="Znf_RING/FYVE/PHD"/>
</dbReference>
<dbReference type="GO" id="GO:0008270">
    <property type="term" value="F:zinc ion binding"/>
    <property type="evidence" value="ECO:0007669"/>
    <property type="project" value="UniProtKB-KW"/>
</dbReference>
<evidence type="ECO:0000256" key="6">
    <source>
        <dbReference type="ARBA" id="ARBA00022771"/>
    </source>
</evidence>
<evidence type="ECO:0000256" key="10">
    <source>
        <dbReference type="ARBA" id="ARBA00023242"/>
    </source>
</evidence>
<dbReference type="Pfam" id="PF00400">
    <property type="entry name" value="WD40"/>
    <property type="match status" value="4"/>
</dbReference>
<dbReference type="PROSITE" id="PS50294">
    <property type="entry name" value="WD_REPEATS_REGION"/>
    <property type="match status" value="1"/>
</dbReference>
<dbReference type="AlphaFoldDB" id="A0A2B4R5E4"/>
<evidence type="ECO:0000313" key="16">
    <source>
        <dbReference type="EMBL" id="PFX13564.1"/>
    </source>
</evidence>
<dbReference type="InterPro" id="IPR036322">
    <property type="entry name" value="WD40_repeat_dom_sf"/>
</dbReference>
<dbReference type="STRING" id="50429.A0A2B4R5E4"/>
<dbReference type="SMART" id="SM00320">
    <property type="entry name" value="WD40"/>
    <property type="match status" value="6"/>
</dbReference>
<keyword evidence="10" id="KW-0539">Nucleus</keyword>